<organism evidence="7 8">
    <name type="scientific">Wallemia ichthyophaga</name>
    <dbReference type="NCBI Taxonomy" id="245174"/>
    <lineage>
        <taxon>Eukaryota</taxon>
        <taxon>Fungi</taxon>
        <taxon>Dikarya</taxon>
        <taxon>Basidiomycota</taxon>
        <taxon>Wallemiomycotina</taxon>
        <taxon>Wallemiomycetes</taxon>
        <taxon>Wallemiales</taxon>
        <taxon>Wallemiaceae</taxon>
        <taxon>Wallemia</taxon>
    </lineage>
</organism>
<feature type="compositionally biased region" description="Basic and acidic residues" evidence="6">
    <location>
        <begin position="184"/>
        <end position="205"/>
    </location>
</feature>
<dbReference type="GO" id="GO:0030036">
    <property type="term" value="P:actin cytoskeleton organization"/>
    <property type="evidence" value="ECO:0007669"/>
    <property type="project" value="TreeGrafter"/>
</dbReference>
<evidence type="ECO:0000256" key="4">
    <source>
        <dbReference type="ARBA" id="ARBA00023203"/>
    </source>
</evidence>
<feature type="region of interest" description="Disordered" evidence="6">
    <location>
        <begin position="140"/>
        <end position="225"/>
    </location>
</feature>
<dbReference type="InterPro" id="IPR017865">
    <property type="entry name" value="F-actin_cap_asu_CS"/>
</dbReference>
<evidence type="ECO:0000313" key="8">
    <source>
        <dbReference type="Proteomes" id="UP000306954"/>
    </source>
</evidence>
<dbReference type="Gene3D" id="3.90.1150.210">
    <property type="entry name" value="F-actin capping protein, beta subunit"/>
    <property type="match status" value="1"/>
</dbReference>
<comment type="similarity">
    <text evidence="1 5">Belongs to the F-actin-capping protein alpha subunit family.</text>
</comment>
<accession>A0A4T0HJF1</accession>
<protein>
    <recommendedName>
        <fullName evidence="2 5">F-actin-capping protein subunit alpha</fullName>
    </recommendedName>
</protein>
<evidence type="ECO:0000256" key="1">
    <source>
        <dbReference type="ARBA" id="ARBA00010479"/>
    </source>
</evidence>
<dbReference type="Gene3D" id="3.30.1140.60">
    <property type="entry name" value="F-actin capping protein, alpha subunit"/>
    <property type="match status" value="1"/>
</dbReference>
<dbReference type="AlphaFoldDB" id="A0A4T0HJF1"/>
<dbReference type="Proteomes" id="UP000306954">
    <property type="component" value="Unassembled WGS sequence"/>
</dbReference>
<evidence type="ECO:0000256" key="2">
    <source>
        <dbReference type="ARBA" id="ARBA00014038"/>
    </source>
</evidence>
<keyword evidence="3 5" id="KW-0117">Actin capping</keyword>
<dbReference type="GO" id="GO:0051015">
    <property type="term" value="F:actin filament binding"/>
    <property type="evidence" value="ECO:0007669"/>
    <property type="project" value="TreeGrafter"/>
</dbReference>
<comment type="function">
    <text evidence="5">F-actin-capping proteins bind in a Ca(2+)-independent manner to the fast growing ends of actin filaments (barbed end) thereby blocking the exchange of subunits at these ends. Unlike other capping proteins (such as gelsolin and severin), these proteins do not sever actin filaments.</text>
</comment>
<comment type="caution">
    <text evidence="7">The sequence shown here is derived from an EMBL/GenBank/DDBJ whole genome shotgun (WGS) entry which is preliminary data.</text>
</comment>
<feature type="compositionally biased region" description="Basic and acidic residues" evidence="6">
    <location>
        <begin position="163"/>
        <end position="175"/>
    </location>
</feature>
<dbReference type="SUPFAM" id="SSF90096">
    <property type="entry name" value="Subunits of heterodimeric actin filament capping protein Capz"/>
    <property type="match status" value="1"/>
</dbReference>
<dbReference type="EMBL" id="SPOF01000011">
    <property type="protein sequence ID" value="TIB14271.1"/>
    <property type="molecule type" value="Genomic_DNA"/>
</dbReference>
<dbReference type="PANTHER" id="PTHR10653">
    <property type="entry name" value="F-ACTIN-CAPPING PROTEIN SUBUNIT ALPHA"/>
    <property type="match status" value="1"/>
</dbReference>
<dbReference type="InterPro" id="IPR042489">
    <property type="entry name" value="CapZ_alpha_1"/>
</dbReference>
<evidence type="ECO:0000256" key="3">
    <source>
        <dbReference type="ARBA" id="ARBA00022467"/>
    </source>
</evidence>
<dbReference type="InterPro" id="IPR002189">
    <property type="entry name" value="CapZ_alpha"/>
</dbReference>
<comment type="subunit">
    <text evidence="5">Heterodimer of an alpha and a beta subunit.</text>
</comment>
<dbReference type="GO" id="GO:0030479">
    <property type="term" value="C:actin cortical patch"/>
    <property type="evidence" value="ECO:0007669"/>
    <property type="project" value="TreeGrafter"/>
</dbReference>
<evidence type="ECO:0000313" key="7">
    <source>
        <dbReference type="EMBL" id="TIB14271.1"/>
    </source>
</evidence>
<keyword evidence="4 5" id="KW-0009">Actin-binding</keyword>
<dbReference type="PROSITE" id="PS00749">
    <property type="entry name" value="F_ACTIN_CAPPING_A_2"/>
    <property type="match status" value="1"/>
</dbReference>
<dbReference type="Pfam" id="PF01267">
    <property type="entry name" value="F-actin_cap_A"/>
    <property type="match status" value="1"/>
</dbReference>
<dbReference type="InterPro" id="IPR042276">
    <property type="entry name" value="CapZ_alpha/beta_2"/>
</dbReference>
<evidence type="ECO:0000256" key="5">
    <source>
        <dbReference type="RuleBase" id="RU365077"/>
    </source>
</evidence>
<dbReference type="PRINTS" id="PR00191">
    <property type="entry name" value="FACTINCAPA"/>
</dbReference>
<dbReference type="InterPro" id="IPR037282">
    <property type="entry name" value="CapZ_alpha/beta"/>
</dbReference>
<dbReference type="GO" id="GO:0051016">
    <property type="term" value="P:barbed-end actin filament capping"/>
    <property type="evidence" value="ECO:0007669"/>
    <property type="project" value="UniProtKB-UniRule"/>
</dbReference>
<evidence type="ECO:0000256" key="6">
    <source>
        <dbReference type="SAM" id="MobiDB-lite"/>
    </source>
</evidence>
<name>A0A4T0HJF1_WALIC</name>
<dbReference type="GO" id="GO:0008290">
    <property type="term" value="C:F-actin capping protein complex"/>
    <property type="evidence" value="ECO:0007669"/>
    <property type="project" value="UniProtKB-UniRule"/>
</dbReference>
<proteinExistence type="inferred from homology"/>
<sequence>MSSAEIVRKILKQSPPNELKEVLEDLKVLTEIDQDDLNGCLKEFNEQQLNTIDLDGVRTLITPQSHINHDKYYDPKSSKVYKLNQLDLKAENVETVDQLDYQNHIRSLLEHALDEYVEEFYSNGTAAVYTTVKCLDNMEQEQEQELEKEQNQVEQTDEAVNESGEKLPEEGHSENEENSEEQQDASKTEQQEESSPKESQDKLEEAQPNPVDEPAAQNTQETKSEDISEINLYYTGNKFNQSNYWSGRWRARWVYDLTSDEIVGNIDISIHYFENGNVQLQASHAPKIKSPLQGPPTTPEEAKKLVKAIIESDRQYQAHLNVLYQDKLSEKLFKSLRRALPITREKIDWDKVVNYKLGSELGKLNS</sequence>
<gene>
    <name evidence="7" type="ORF">E3P90_01356</name>
</gene>
<reference evidence="7 8" key="1">
    <citation type="submission" date="2019-03" db="EMBL/GenBank/DDBJ databases">
        <title>Sequencing 23 genomes of Wallemia ichthyophaga.</title>
        <authorList>
            <person name="Gostincar C."/>
        </authorList>
    </citation>
    <scope>NUCLEOTIDE SEQUENCE [LARGE SCALE GENOMIC DNA]</scope>
    <source>
        <strain evidence="7 8">EXF-8621</strain>
    </source>
</reference>
<dbReference type="PANTHER" id="PTHR10653:SF0">
    <property type="entry name" value="F-ACTIN-CAPPING PROTEIN SUBUNIT ALPHA"/>
    <property type="match status" value="1"/>
</dbReference>